<evidence type="ECO:0000313" key="2">
    <source>
        <dbReference type="EMBL" id="KOX95856.1"/>
    </source>
</evidence>
<dbReference type="RefSeq" id="WP_053772496.1">
    <property type="nucleotide sequence ID" value="NZ_LIST01000005.1"/>
</dbReference>
<evidence type="ECO:0000313" key="3">
    <source>
        <dbReference type="Proteomes" id="UP000037747"/>
    </source>
</evidence>
<accession>A0A0N0UAQ2</accession>
<keyword evidence="1" id="KW-0472">Membrane</keyword>
<reference evidence="2 3" key="1">
    <citation type="submission" date="2015-08" db="EMBL/GenBank/DDBJ databases">
        <title>Genomes of Isolates from Cabo Rojo, PR.</title>
        <authorList>
            <person name="Sanchez-Nieves R.L."/>
            <person name="Montalvo-Rodriguez R."/>
        </authorList>
    </citation>
    <scope>NUCLEOTIDE SEQUENCE [LARGE SCALE GENOMIC DNA]</scope>
    <source>
        <strain evidence="2 3">5</strain>
    </source>
</reference>
<gene>
    <name evidence="2" type="ORF">AMR74_13055</name>
</gene>
<dbReference type="AlphaFoldDB" id="A0A0N0UAQ2"/>
<name>A0A0N0UAQ2_9EURY</name>
<dbReference type="Proteomes" id="UP000037747">
    <property type="component" value="Unassembled WGS sequence"/>
</dbReference>
<evidence type="ECO:0000256" key="1">
    <source>
        <dbReference type="SAM" id="Phobius"/>
    </source>
</evidence>
<proteinExistence type="predicted"/>
<dbReference type="OrthoDB" id="330991at2157"/>
<keyword evidence="1" id="KW-1133">Transmembrane helix</keyword>
<dbReference type="EMBL" id="LIST01000005">
    <property type="protein sequence ID" value="KOX95856.1"/>
    <property type="molecule type" value="Genomic_DNA"/>
</dbReference>
<sequence>METRDARFLLLSTLLAVTLLNSLDAPTAAWFRTASFALASGVLLYVGYAVARPVLARLPAR</sequence>
<dbReference type="STRING" id="1765655.AMR74_13055"/>
<keyword evidence="1" id="KW-0812">Transmembrane</keyword>
<feature type="transmembrane region" description="Helical" evidence="1">
    <location>
        <begin position="34"/>
        <end position="55"/>
    </location>
</feature>
<organism evidence="2 3">
    <name type="scientific">Halorubrum tropicale</name>
    <dbReference type="NCBI Taxonomy" id="1765655"/>
    <lineage>
        <taxon>Archaea</taxon>
        <taxon>Methanobacteriati</taxon>
        <taxon>Methanobacteriota</taxon>
        <taxon>Stenosarchaea group</taxon>
        <taxon>Halobacteria</taxon>
        <taxon>Halobacteriales</taxon>
        <taxon>Haloferacaceae</taxon>
        <taxon>Halorubrum</taxon>
    </lineage>
</organism>
<protein>
    <submittedName>
        <fullName evidence="2">Uncharacterized protein</fullName>
    </submittedName>
</protein>
<comment type="caution">
    <text evidence="2">The sequence shown here is derived from an EMBL/GenBank/DDBJ whole genome shotgun (WGS) entry which is preliminary data.</text>
</comment>
<dbReference type="PATRIC" id="fig|1705389.3.peg.1517"/>
<keyword evidence="3" id="KW-1185">Reference proteome</keyword>